<organism evidence="7 8">
    <name type="scientific">Psychroflexus longus</name>
    <dbReference type="NCBI Taxonomy" id="2873596"/>
    <lineage>
        <taxon>Bacteria</taxon>
        <taxon>Pseudomonadati</taxon>
        <taxon>Bacteroidota</taxon>
        <taxon>Flavobacteriia</taxon>
        <taxon>Flavobacteriales</taxon>
        <taxon>Flavobacteriaceae</taxon>
        <taxon>Psychroflexus</taxon>
    </lineage>
</organism>
<accession>A0ABS7XG33</accession>
<dbReference type="PANTHER" id="PTHR43646">
    <property type="entry name" value="GLYCOSYLTRANSFERASE"/>
    <property type="match status" value="1"/>
</dbReference>
<evidence type="ECO:0000256" key="4">
    <source>
        <dbReference type="ARBA" id="ARBA00022679"/>
    </source>
</evidence>
<name>A0ABS7XG33_9FLAO</name>
<keyword evidence="2" id="KW-1003">Cell membrane</keyword>
<dbReference type="Proteomes" id="UP001199314">
    <property type="component" value="Unassembled WGS sequence"/>
</dbReference>
<dbReference type="Gene3D" id="3.90.550.10">
    <property type="entry name" value="Spore Coat Polysaccharide Biosynthesis Protein SpsA, Chain A"/>
    <property type="match status" value="1"/>
</dbReference>
<gene>
    <name evidence="7" type="ORF">LB452_00455</name>
</gene>
<dbReference type="NCBIfam" id="TIGR04283">
    <property type="entry name" value="glyco_like_mftF"/>
    <property type="match status" value="1"/>
</dbReference>
<evidence type="ECO:0000256" key="3">
    <source>
        <dbReference type="ARBA" id="ARBA00022676"/>
    </source>
</evidence>
<comment type="subcellular location">
    <subcellularLocation>
        <location evidence="1">Cell membrane</location>
    </subcellularLocation>
</comment>
<evidence type="ECO:0000313" key="7">
    <source>
        <dbReference type="EMBL" id="MBZ9777379.1"/>
    </source>
</evidence>
<protein>
    <submittedName>
        <fullName evidence="7">TIGR04283 family arsenosugar biosynthesis glycosyltransferase</fullName>
    </submittedName>
</protein>
<keyword evidence="8" id="KW-1185">Reference proteome</keyword>
<evidence type="ECO:0000256" key="1">
    <source>
        <dbReference type="ARBA" id="ARBA00004236"/>
    </source>
</evidence>
<dbReference type="PANTHER" id="PTHR43646:SF2">
    <property type="entry name" value="GLYCOSYLTRANSFERASE 2-LIKE DOMAIN-CONTAINING PROTEIN"/>
    <property type="match status" value="1"/>
</dbReference>
<dbReference type="EMBL" id="JAIQZE010000001">
    <property type="protein sequence ID" value="MBZ9777379.1"/>
    <property type="molecule type" value="Genomic_DNA"/>
</dbReference>
<reference evidence="8" key="1">
    <citation type="submission" date="2023-07" db="EMBL/GenBank/DDBJ databases">
        <title>Novel species isolated from saline lakes on Tibetan Plateau.</title>
        <authorList>
            <person name="Lu H."/>
        </authorList>
    </citation>
    <scope>NUCLEOTIDE SEQUENCE [LARGE SCALE GENOMIC DNA]</scope>
    <source>
        <strain evidence="8">CAK8W</strain>
    </source>
</reference>
<evidence type="ECO:0000256" key="5">
    <source>
        <dbReference type="ARBA" id="ARBA00023136"/>
    </source>
</evidence>
<dbReference type="InterPro" id="IPR026461">
    <property type="entry name" value="Trfase_2_rSAM/seldom_assoc"/>
</dbReference>
<evidence type="ECO:0000256" key="2">
    <source>
        <dbReference type="ARBA" id="ARBA00022475"/>
    </source>
</evidence>
<keyword evidence="5" id="KW-0472">Membrane</keyword>
<evidence type="ECO:0000259" key="6">
    <source>
        <dbReference type="Pfam" id="PF00535"/>
    </source>
</evidence>
<sequence length="224" mass="25977">MLISIIIPALNEEKLITEVLKHTLKLPGHYEVIVVDGGSLDKTLEIVQKFKNINVLQSKKGRAVQMNYGAGHAKGDVFLFLHADTFLPKTFYNDVLALMQNPKVIGGSFRLKMDDSHPIFKFYRWCSQFSLEFFTYGDHGMFFKAENFQNINGYKNIDFMEDVEIQKRIRKHGLFKKLKSSVQTSNRRFAKKGVIKQLVIDTLLVFFFKIGISARRLKRFYPDN</sequence>
<evidence type="ECO:0000313" key="8">
    <source>
        <dbReference type="Proteomes" id="UP001199314"/>
    </source>
</evidence>
<dbReference type="InterPro" id="IPR029044">
    <property type="entry name" value="Nucleotide-diphossugar_trans"/>
</dbReference>
<keyword evidence="3" id="KW-0328">Glycosyltransferase</keyword>
<dbReference type="CDD" id="cd02522">
    <property type="entry name" value="GT_2_like_a"/>
    <property type="match status" value="1"/>
</dbReference>
<feature type="domain" description="Glycosyltransferase 2-like" evidence="6">
    <location>
        <begin position="4"/>
        <end position="131"/>
    </location>
</feature>
<keyword evidence="4" id="KW-0808">Transferase</keyword>
<dbReference type="RefSeq" id="WP_224459762.1">
    <property type="nucleotide sequence ID" value="NZ_JAIQZE010000001.1"/>
</dbReference>
<comment type="caution">
    <text evidence="7">The sequence shown here is derived from an EMBL/GenBank/DDBJ whole genome shotgun (WGS) entry which is preliminary data.</text>
</comment>
<dbReference type="SUPFAM" id="SSF53448">
    <property type="entry name" value="Nucleotide-diphospho-sugar transferases"/>
    <property type="match status" value="1"/>
</dbReference>
<proteinExistence type="predicted"/>
<dbReference type="InterPro" id="IPR001173">
    <property type="entry name" value="Glyco_trans_2-like"/>
</dbReference>
<dbReference type="Pfam" id="PF00535">
    <property type="entry name" value="Glycos_transf_2"/>
    <property type="match status" value="1"/>
</dbReference>